<feature type="domain" description="Polyphosphate kinase middle" evidence="9">
    <location>
        <begin position="131"/>
        <end position="313"/>
    </location>
</feature>
<dbReference type="InterPro" id="IPR003414">
    <property type="entry name" value="PP_kinase"/>
</dbReference>
<dbReference type="GO" id="GO:0005524">
    <property type="term" value="F:ATP binding"/>
    <property type="evidence" value="ECO:0007669"/>
    <property type="project" value="UniProtKB-KW"/>
</dbReference>
<evidence type="ECO:0000259" key="11">
    <source>
        <dbReference type="Pfam" id="PF13090"/>
    </source>
</evidence>
<dbReference type="Pfam" id="PF13090">
    <property type="entry name" value="PP_kinase_C"/>
    <property type="match status" value="1"/>
</dbReference>
<organism evidence="13 14">
    <name type="scientific">Solimonas marina</name>
    <dbReference type="NCBI Taxonomy" id="2714601"/>
    <lineage>
        <taxon>Bacteria</taxon>
        <taxon>Pseudomonadati</taxon>
        <taxon>Pseudomonadota</taxon>
        <taxon>Gammaproteobacteria</taxon>
        <taxon>Nevskiales</taxon>
        <taxon>Nevskiaceae</taxon>
        <taxon>Solimonas</taxon>
    </lineage>
</organism>
<comment type="catalytic activity">
    <reaction evidence="6 7">
        <text>[phosphate](n) + ATP = [phosphate](n+1) + ADP</text>
        <dbReference type="Rhea" id="RHEA:19573"/>
        <dbReference type="Rhea" id="RHEA-COMP:9859"/>
        <dbReference type="Rhea" id="RHEA-COMP:14280"/>
        <dbReference type="ChEBI" id="CHEBI:16838"/>
        <dbReference type="ChEBI" id="CHEBI:30616"/>
        <dbReference type="ChEBI" id="CHEBI:456216"/>
        <dbReference type="EC" id="2.7.4.1"/>
    </reaction>
</comment>
<comment type="PTM">
    <text evidence="6 7">An intermediate of this reaction is the autophosphorylated ppk in which a phosphate is covalently linked to a histidine residue through a N-P bond.</text>
</comment>
<comment type="similarity">
    <text evidence="6 7">Belongs to the polyphosphate kinase 1 (PPK1) family.</text>
</comment>
<dbReference type="NCBIfam" id="NF003921">
    <property type="entry name" value="PRK05443.2-2"/>
    <property type="match status" value="1"/>
</dbReference>
<dbReference type="PANTHER" id="PTHR30218:SF0">
    <property type="entry name" value="POLYPHOSPHATE KINASE"/>
    <property type="match status" value="1"/>
</dbReference>
<dbReference type="EC" id="2.7.4.1" evidence="6 7"/>
<dbReference type="NCBIfam" id="NF003917">
    <property type="entry name" value="PRK05443.1-1"/>
    <property type="match status" value="1"/>
</dbReference>
<feature type="region of interest" description="Disordered" evidence="8">
    <location>
        <begin position="675"/>
        <end position="697"/>
    </location>
</feature>
<dbReference type="GO" id="GO:0046872">
    <property type="term" value="F:metal ion binding"/>
    <property type="evidence" value="ECO:0007669"/>
    <property type="project" value="UniProtKB-KW"/>
</dbReference>
<feature type="binding site" evidence="6">
    <location>
        <position position="578"/>
    </location>
    <ligand>
        <name>ATP</name>
        <dbReference type="ChEBI" id="CHEBI:30616"/>
    </ligand>
</feature>
<dbReference type="Proteomes" id="UP000653472">
    <property type="component" value="Unassembled WGS sequence"/>
</dbReference>
<dbReference type="GO" id="GO:0008976">
    <property type="term" value="F:polyphosphate kinase activity"/>
    <property type="evidence" value="ECO:0007669"/>
    <property type="project" value="UniProtKB-UniRule"/>
</dbReference>
<dbReference type="CDD" id="cd09168">
    <property type="entry name" value="PLDc_PaPPK1_C2_like"/>
    <property type="match status" value="1"/>
</dbReference>
<evidence type="ECO:0000259" key="9">
    <source>
        <dbReference type="Pfam" id="PF02503"/>
    </source>
</evidence>
<dbReference type="Pfam" id="PF17941">
    <property type="entry name" value="PP_kinase_C_1"/>
    <property type="match status" value="1"/>
</dbReference>
<feature type="binding site" evidence="6">
    <location>
        <position position="606"/>
    </location>
    <ligand>
        <name>ATP</name>
        <dbReference type="ChEBI" id="CHEBI:30616"/>
    </ligand>
</feature>
<dbReference type="InterPro" id="IPR036832">
    <property type="entry name" value="PPK_N_dom_sf"/>
</dbReference>
<dbReference type="InterPro" id="IPR025200">
    <property type="entry name" value="PPK_C_dom2"/>
</dbReference>
<dbReference type="SUPFAM" id="SSF143724">
    <property type="entry name" value="PHP14-like"/>
    <property type="match status" value="1"/>
</dbReference>
<dbReference type="RefSeq" id="WP_168147230.1">
    <property type="nucleotide sequence ID" value="NZ_JAAVXB010000003.1"/>
</dbReference>
<name>A0A970B915_9GAMM</name>
<comment type="function">
    <text evidence="6 7">Catalyzes the reversible transfer of the terminal phosphate of ATP to form a long-chain polyphosphate (polyP).</text>
</comment>
<dbReference type="InterPro" id="IPR024953">
    <property type="entry name" value="PP_kinase_middle"/>
</dbReference>
<keyword evidence="4 6" id="KW-0418">Kinase</keyword>
<feature type="domain" description="Polyphosphate kinase C-terminal" evidence="12">
    <location>
        <begin position="340"/>
        <end position="507"/>
    </location>
</feature>
<feature type="binding site" evidence="6">
    <location>
        <position position="413"/>
    </location>
    <ligand>
        <name>Mg(2+)</name>
        <dbReference type="ChEBI" id="CHEBI:18420"/>
    </ligand>
</feature>
<reference evidence="13" key="1">
    <citation type="submission" date="2020-03" db="EMBL/GenBank/DDBJ databases">
        <title>Solimonas marina sp. nov., isolated from deep seawater of the Pacific Ocean.</title>
        <authorList>
            <person name="Liu X."/>
            <person name="Lai Q."/>
            <person name="Sun F."/>
            <person name="Gai Y."/>
            <person name="Li G."/>
            <person name="Shao Z."/>
        </authorList>
    </citation>
    <scope>NUCLEOTIDE SEQUENCE</scope>
    <source>
        <strain evidence="13">C16B3</strain>
    </source>
</reference>
<dbReference type="PANTHER" id="PTHR30218">
    <property type="entry name" value="POLYPHOSPHATE KINASE"/>
    <property type="match status" value="1"/>
</dbReference>
<dbReference type="CDD" id="cd09165">
    <property type="entry name" value="PLDc_PaPPK1_C1_like"/>
    <property type="match status" value="1"/>
</dbReference>
<dbReference type="Gene3D" id="1.20.58.310">
    <property type="entry name" value="Polyphosphate kinase N-terminal domain"/>
    <property type="match status" value="1"/>
</dbReference>
<feature type="domain" description="Polyphosphate kinase N-terminal" evidence="10">
    <location>
        <begin position="16"/>
        <end position="121"/>
    </location>
</feature>
<evidence type="ECO:0000313" key="13">
    <source>
        <dbReference type="EMBL" id="NKF21966.1"/>
    </source>
</evidence>
<evidence type="ECO:0000256" key="7">
    <source>
        <dbReference type="RuleBase" id="RU003800"/>
    </source>
</evidence>
<dbReference type="InterPro" id="IPR025198">
    <property type="entry name" value="PPK_N_dom"/>
</dbReference>
<feature type="binding site" evidence="6">
    <location>
        <position position="54"/>
    </location>
    <ligand>
        <name>ATP</name>
        <dbReference type="ChEBI" id="CHEBI:30616"/>
    </ligand>
</feature>
<proteinExistence type="inferred from homology"/>
<protein>
    <recommendedName>
        <fullName evidence="6 7">Polyphosphate kinase</fullName>
        <ecNumber evidence="6 7">2.7.4.1</ecNumber>
    </recommendedName>
    <alternativeName>
        <fullName evidence="6">ATP-polyphosphate phosphotransferase</fullName>
    </alternativeName>
    <alternativeName>
        <fullName evidence="6">Polyphosphoric acid kinase</fullName>
    </alternativeName>
</protein>
<feature type="binding site" evidence="6">
    <location>
        <position position="482"/>
    </location>
    <ligand>
        <name>ATP</name>
        <dbReference type="ChEBI" id="CHEBI:30616"/>
    </ligand>
</feature>
<gene>
    <name evidence="13" type="primary">ppk1</name>
    <name evidence="6" type="synonym">ppk</name>
    <name evidence="13" type="ORF">G7Y82_06520</name>
</gene>
<dbReference type="HAMAP" id="MF_00347">
    <property type="entry name" value="Polyphosphate_kinase"/>
    <property type="match status" value="1"/>
</dbReference>
<dbReference type="Gene3D" id="3.30.870.10">
    <property type="entry name" value="Endonuclease Chain A"/>
    <property type="match status" value="2"/>
</dbReference>
<dbReference type="AlphaFoldDB" id="A0A970B915"/>
<keyword evidence="14" id="KW-1185">Reference proteome</keyword>
<evidence type="ECO:0000259" key="12">
    <source>
        <dbReference type="Pfam" id="PF17941"/>
    </source>
</evidence>
<dbReference type="PIRSF" id="PIRSF015589">
    <property type="entry name" value="PP_kinase"/>
    <property type="match status" value="1"/>
</dbReference>
<dbReference type="Pfam" id="PF02503">
    <property type="entry name" value="PP_kinase"/>
    <property type="match status" value="1"/>
</dbReference>
<keyword evidence="6" id="KW-0479">Metal-binding</keyword>
<comment type="cofactor">
    <cofactor evidence="6">
        <name>Mg(2+)</name>
        <dbReference type="ChEBI" id="CHEBI:18420"/>
    </cofactor>
</comment>
<keyword evidence="3 6" id="KW-0547">Nucleotide-binding</keyword>
<evidence type="ECO:0000259" key="10">
    <source>
        <dbReference type="Pfam" id="PF13089"/>
    </source>
</evidence>
<dbReference type="InterPro" id="IPR036830">
    <property type="entry name" value="PP_kinase_middle_dom_sf"/>
</dbReference>
<dbReference type="NCBIfam" id="NF003918">
    <property type="entry name" value="PRK05443.1-2"/>
    <property type="match status" value="1"/>
</dbReference>
<evidence type="ECO:0000256" key="2">
    <source>
        <dbReference type="ARBA" id="ARBA00022679"/>
    </source>
</evidence>
<dbReference type="Pfam" id="PF13089">
    <property type="entry name" value="PP_kinase_N"/>
    <property type="match status" value="1"/>
</dbReference>
<dbReference type="GO" id="GO:0009358">
    <property type="term" value="C:polyphosphate kinase complex"/>
    <property type="evidence" value="ECO:0007669"/>
    <property type="project" value="InterPro"/>
</dbReference>
<dbReference type="InterPro" id="IPR041108">
    <property type="entry name" value="PP_kinase_C_1"/>
</dbReference>
<feature type="domain" description="Polyphosphate kinase C-terminal" evidence="11">
    <location>
        <begin position="517"/>
        <end position="687"/>
    </location>
</feature>
<keyword evidence="5 6" id="KW-0067">ATP-binding</keyword>
<evidence type="ECO:0000313" key="14">
    <source>
        <dbReference type="Proteomes" id="UP000653472"/>
    </source>
</evidence>
<sequence length="697" mass="78587">MSQTPPELELQPADLFLNRELSLLEFNRRVLAQALDEDVPLLERLKFLCISSANLDEFFEIRVAGLQQMAELNPLTRGADGMRPAEALAAISTRARALVAEQYRTFNEVLIPALEREKIRFLRRTEWSADQDAWLRTYFQNELMPVLSPMGLDPAHPFPRILNKSLNHIIQLSGKDAFGRNAALAVVQAPRSLPRLIQIPREVPGSGPYDFVFLSSVIHAYADELFPGMQATGCYQFRLTRNSDLLVDEEEAKDLMEALEGELSQRQWGDIVRLEVAHNCPDDMVQYLADVTQLDPDDVFQVNGPVNLNRLLAIPDMIDRPDLKYPPYVPHVPKALSGDLFTAIRERDHLLHHPYESFTPVVEFLRQAARDPKVLAIKQTLYRTGDQSAIVDALIEAASNGKEVTVVVELRARFDEANNIDLAEKLQDVGAHVVYGVVGYKTHAKMCLIVRREETLGTTPGGLRYYAHLGTGNYHPKTARLYTDYGFFTADAQICSDVHTVFLQLTSLGKVTKLERLLQSPFTLAKQLHAKIEREIAHAQAGRPARIIAKMNALVESEMIQALYRASQAGVRVDLIVRGMCSLRPGVKGLSESIQVRSVIGRFLEHHRVYYFANGSEGVTEADLYLSSADWMERNLFKRVEVAFPILEKKLRKRVLADLHGYLDDTAQSWMLQADGSYSRPTPGEQKPIQQRLLETV</sequence>
<keyword evidence="1 6" id="KW-0597">Phosphoprotein</keyword>
<evidence type="ECO:0000256" key="6">
    <source>
        <dbReference type="HAMAP-Rule" id="MF_00347"/>
    </source>
</evidence>
<accession>A0A970B915</accession>
<dbReference type="NCBIfam" id="TIGR03705">
    <property type="entry name" value="poly_P_kin"/>
    <property type="match status" value="1"/>
</dbReference>
<feature type="active site" description="Phosphohistidine intermediate" evidence="6">
    <location>
        <position position="443"/>
    </location>
</feature>
<evidence type="ECO:0000256" key="3">
    <source>
        <dbReference type="ARBA" id="ARBA00022741"/>
    </source>
</evidence>
<evidence type="ECO:0000256" key="5">
    <source>
        <dbReference type="ARBA" id="ARBA00022840"/>
    </source>
</evidence>
<keyword evidence="2 6" id="KW-0808">Transferase</keyword>
<dbReference type="SUPFAM" id="SSF140356">
    <property type="entry name" value="PPK N-terminal domain-like"/>
    <property type="match status" value="1"/>
</dbReference>
<evidence type="ECO:0000256" key="4">
    <source>
        <dbReference type="ARBA" id="ARBA00022777"/>
    </source>
</evidence>
<dbReference type="Gene3D" id="3.30.1840.10">
    <property type="entry name" value="Polyphosphate kinase middle domain"/>
    <property type="match status" value="1"/>
</dbReference>
<dbReference type="SUPFAM" id="SSF56024">
    <property type="entry name" value="Phospholipase D/nuclease"/>
    <property type="match status" value="2"/>
</dbReference>
<evidence type="ECO:0000256" key="8">
    <source>
        <dbReference type="SAM" id="MobiDB-lite"/>
    </source>
</evidence>
<comment type="caution">
    <text evidence="13">The sequence shown here is derived from an EMBL/GenBank/DDBJ whole genome shotgun (WGS) entry which is preliminary data.</text>
</comment>
<keyword evidence="6" id="KW-0460">Magnesium</keyword>
<dbReference type="EMBL" id="JAAVXB010000003">
    <property type="protein sequence ID" value="NKF21966.1"/>
    <property type="molecule type" value="Genomic_DNA"/>
</dbReference>
<dbReference type="GO" id="GO:0006799">
    <property type="term" value="P:polyphosphate biosynthetic process"/>
    <property type="evidence" value="ECO:0007669"/>
    <property type="project" value="UniProtKB-UniRule"/>
</dbReference>
<evidence type="ECO:0000256" key="1">
    <source>
        <dbReference type="ARBA" id="ARBA00022553"/>
    </source>
</evidence>
<feature type="binding site" evidence="6">
    <location>
        <position position="383"/>
    </location>
    <ligand>
        <name>Mg(2+)</name>
        <dbReference type="ChEBI" id="CHEBI:18420"/>
    </ligand>
</feature>